<reference evidence="1" key="1">
    <citation type="journal article" date="2021" name="Proc. Natl. Acad. Sci. U.S.A.">
        <title>A Catalog of Tens of Thousands of Viruses from Human Metagenomes Reveals Hidden Associations with Chronic Diseases.</title>
        <authorList>
            <person name="Tisza M.J."/>
            <person name="Buck C.B."/>
        </authorList>
    </citation>
    <scope>NUCLEOTIDE SEQUENCE</scope>
    <source>
        <strain evidence="1">Ctu1o13</strain>
    </source>
</reference>
<dbReference type="EMBL" id="BK016170">
    <property type="protein sequence ID" value="DAF99707.1"/>
    <property type="molecule type" value="Genomic_DNA"/>
</dbReference>
<organism evidence="1">
    <name type="scientific">Siphoviridae sp. ctu1o13</name>
    <dbReference type="NCBI Taxonomy" id="2825711"/>
    <lineage>
        <taxon>Viruses</taxon>
        <taxon>Duplodnaviria</taxon>
        <taxon>Heunggongvirae</taxon>
        <taxon>Uroviricota</taxon>
        <taxon>Caudoviricetes</taxon>
    </lineage>
</organism>
<proteinExistence type="predicted"/>
<accession>A0A8S5UZ34</accession>
<sequence>MLYNDAKCDTISRADVEILRKKLVCVALALSYEEKVQLLRL</sequence>
<name>A0A8S5UZ34_9CAUD</name>
<protein>
    <submittedName>
        <fullName evidence="1">Uncharacterized protein</fullName>
    </submittedName>
</protein>
<evidence type="ECO:0000313" key="1">
    <source>
        <dbReference type="EMBL" id="DAF99707.1"/>
    </source>
</evidence>